<evidence type="ECO:0000256" key="5">
    <source>
        <dbReference type="ARBA" id="ARBA00022695"/>
    </source>
</evidence>
<feature type="compositionally biased region" description="Acidic residues" evidence="9">
    <location>
        <begin position="1688"/>
        <end position="1701"/>
    </location>
</feature>
<sequence>MATNPTQGWPSHTATNAGAYPRAQNNNHLRNSRPQYRHSRPRSGNARNPGLSGRQHQGQLIGDWSTYRSILMALRMVPPEVSTWDIWKSLSPFGNIVYVEIDEDRHGERTGLARVRFEPPPRINFWANSWCHLEVGGTKVVVVVEALTPTANEGAIRSPLRNAVPAKVVIKPSKLSFGVLVQPTTVMQMKSLGSLGAEGDFSLTVDFSRRKVVIHFPFRFQDPLNPELVAFDCQYRLDIRFKNITKFYRMDAKDGQRAVMISLDCPPQFWRKKGDFERTHSAGRLTWGEQDVWARTVEISPNPDISRAVAASLDNDHQLIDLGRWTTYCLEMDEKAAGDWSAAESAICDWNIKTRLDNSIQLIPRSDSKLWSMLEGPRSQGPSGTASELLTHSLLFSLPFDVRYQLEVCISQDILQEHNISAEFLSKLAQLANSSPQDRDRARLILEYAADRGKKIFSPLSLFEDKAALTFCPTTVNIPHYCALVRKVTVTPTRIYFNSPTVETTNRVIRHFEQQQDNFLRVQFTDELNDGRINGSDAARDNQIYTRVFRVLNNGIRMGRWHWQFLAFGSSQIRESGAFFFCQPEGKPEDVVTCDKIRQWMGKFNHIKVVAKYAARLGQCFSTTRLLRGIPAPKVVRIPDIESHGYCFTDGVGKISPFLAQMIARDWDLDTALSAYQFRLGGCKGVLVVWEDATGLEVHIRKSQEKFHAEFNGLEIIRCSHFSVATLNRQTITILSSLGVPDEAFVNLLAEQLRSYDQAMKNHTTAVQLLSQYVDENQMTLTLARMVLDGFMEASEPFTMALLQLWRSWSIKALKEKARIIVEKSAFVLGCVDETGTLRGYDKTTGRRHSQKAKYLPQIFIQVPDPQDRGTYKVITGLCAVGRNPSLHPGDIRVVEAVDVPALRHIRDVVVFPLHGSRDIPSMCSGGDLDGDDFFVIWDQNLLPQEWFNGPMNYTGPPPKELNRDPTVQDLKTFFALYMKNNSLPLIAHAHLAQADFMDSGPKDPRCIRLAELHSQAVDYVKTGVEAEMDKKLAPRRWPHFMEKAGKATYHSSRVLGQLYDMVHRVDFRPRYEMPFDSRILTRYKLPNELLKKARRIKSQYDAALRRIMGQMEIKTEFEIWTAFVLSKPRVGTQYKLHETVRRESEALKQQHRDICIKEAGGSRDIEALGPFAAAMYQVTWEEVQIALHESRTDHIRKDGTIGRRPIRPYSMPLISFPWLFDTQLGQIATGSRSTTRRGLYELGLGAPLKSKTATATTLPREVDSQSVMDLDYARTSDGQVIHRGEILRLFQHDDEDDDYNGETSHSSPTSASPQSTDDISAEPEEVPQTSQTEENPCLANLDNYMPASISLQPTTGTCVSHATDLPPSVSNANGELKPSLTDAGSAFGAHGEGAKENGLGSNHRKTEARQAGAAAPSSDGAGSPTLLDVGESVASFKIKIKINLVQQNLERTDLIDLSEPSSTNFTTTDDEQGYTPTDSIGDESPKGQFGSGEYTTSTGQSDPSMDNNSEGESIVGLKVNASTSPDPFLDKEGTTTLSGDRFQYLFTENIHTVAGNSGTPFHELSLPYLANQDPFLSAAHRAASLADRSTPCPPSRTQRPAKTLAASGVDGGQGRKVQEWDWTEQSPRSKSTAKKQMVLKPIPAHAAPRLQDTACSSSSERPESEEVAFGRSELSVLGRAGMPNTAPEEEEDEPEFEEAILDLPEMSALDRVAKLAEE</sequence>
<dbReference type="InterPro" id="IPR057596">
    <property type="entry name" value="RDRP_core"/>
</dbReference>
<feature type="region of interest" description="Disordered" evidence="9">
    <location>
        <begin position="1587"/>
        <end position="1719"/>
    </location>
</feature>
<feature type="compositionally biased region" description="Low complexity" evidence="9">
    <location>
        <begin position="1304"/>
        <end position="1317"/>
    </location>
</feature>
<evidence type="ECO:0000256" key="6">
    <source>
        <dbReference type="ARBA" id="ARBA00022884"/>
    </source>
</evidence>
<evidence type="ECO:0000256" key="9">
    <source>
        <dbReference type="SAM" id="MobiDB-lite"/>
    </source>
</evidence>
<protein>
    <recommendedName>
        <fullName evidence="2">RNA-directed RNA polymerase</fullName>
        <ecNumber evidence="2">2.7.7.48</ecNumber>
    </recommendedName>
</protein>
<keyword evidence="7" id="KW-0943">RNA-mediated gene silencing</keyword>
<keyword evidence="4" id="KW-0808">Transferase</keyword>
<dbReference type="InterPro" id="IPR007855">
    <property type="entry name" value="RDRP"/>
</dbReference>
<comment type="catalytic activity">
    <reaction evidence="8">
        <text>RNA(n) + a ribonucleoside 5'-triphosphate = RNA(n+1) + diphosphate</text>
        <dbReference type="Rhea" id="RHEA:21248"/>
        <dbReference type="Rhea" id="RHEA-COMP:14527"/>
        <dbReference type="Rhea" id="RHEA-COMP:17342"/>
        <dbReference type="ChEBI" id="CHEBI:33019"/>
        <dbReference type="ChEBI" id="CHEBI:61557"/>
        <dbReference type="ChEBI" id="CHEBI:140395"/>
        <dbReference type="EC" id="2.7.7.48"/>
    </reaction>
</comment>
<evidence type="ECO:0000259" key="10">
    <source>
        <dbReference type="Pfam" id="PF05183"/>
    </source>
</evidence>
<dbReference type="Proteomes" id="UP001244011">
    <property type="component" value="Unassembled WGS sequence"/>
</dbReference>
<feature type="domain" description="RDRP C-terminal head" evidence="11">
    <location>
        <begin position="1089"/>
        <end position="1232"/>
    </location>
</feature>
<feature type="region of interest" description="Disordered" evidence="9">
    <location>
        <begin position="1"/>
        <end position="58"/>
    </location>
</feature>
<keyword evidence="5" id="KW-0548">Nucleotidyltransferase</keyword>
<evidence type="ECO:0000256" key="2">
    <source>
        <dbReference type="ARBA" id="ARBA00012494"/>
    </source>
</evidence>
<dbReference type="GO" id="GO:0031380">
    <property type="term" value="C:nuclear RNA-directed RNA polymerase complex"/>
    <property type="evidence" value="ECO:0007669"/>
    <property type="project" value="TreeGrafter"/>
</dbReference>
<feature type="compositionally biased region" description="Polar residues" evidence="9">
    <location>
        <begin position="1"/>
        <end position="16"/>
    </location>
</feature>
<evidence type="ECO:0000313" key="12">
    <source>
        <dbReference type="EMBL" id="KAK1763579.1"/>
    </source>
</evidence>
<evidence type="ECO:0000256" key="1">
    <source>
        <dbReference type="ARBA" id="ARBA00005762"/>
    </source>
</evidence>
<dbReference type="Pfam" id="PF05183">
    <property type="entry name" value="RdRP"/>
    <property type="match status" value="1"/>
</dbReference>
<evidence type="ECO:0000256" key="7">
    <source>
        <dbReference type="ARBA" id="ARBA00023158"/>
    </source>
</evidence>
<evidence type="ECO:0000313" key="13">
    <source>
        <dbReference type="Proteomes" id="UP001244011"/>
    </source>
</evidence>
<dbReference type="InterPro" id="IPR035979">
    <property type="entry name" value="RBD_domain_sf"/>
</dbReference>
<dbReference type="CDD" id="cd00590">
    <property type="entry name" value="RRM_SF"/>
    <property type="match status" value="1"/>
</dbReference>
<reference evidence="12" key="1">
    <citation type="submission" date="2023-06" db="EMBL/GenBank/DDBJ databases">
        <title>Genome-scale phylogeny and comparative genomics of the fungal order Sordariales.</title>
        <authorList>
            <consortium name="Lawrence Berkeley National Laboratory"/>
            <person name="Hensen N."/>
            <person name="Bonometti L."/>
            <person name="Westerberg I."/>
            <person name="Brannstrom I.O."/>
            <person name="Guillou S."/>
            <person name="Cros-Aarteil S."/>
            <person name="Calhoun S."/>
            <person name="Haridas S."/>
            <person name="Kuo A."/>
            <person name="Mondo S."/>
            <person name="Pangilinan J."/>
            <person name="Riley R."/>
            <person name="Labutti K."/>
            <person name="Andreopoulos B."/>
            <person name="Lipzen A."/>
            <person name="Chen C."/>
            <person name="Yanf M."/>
            <person name="Daum C."/>
            <person name="Ng V."/>
            <person name="Clum A."/>
            <person name="Steindorff A."/>
            <person name="Ohm R."/>
            <person name="Martin F."/>
            <person name="Silar P."/>
            <person name="Natvig D."/>
            <person name="Lalanne C."/>
            <person name="Gautier V."/>
            <person name="Ament-Velasquez S.L."/>
            <person name="Kruys A."/>
            <person name="Hutchinson M.I."/>
            <person name="Powell A.J."/>
            <person name="Barry K."/>
            <person name="Miller A.N."/>
            <person name="Grigoriev I.V."/>
            <person name="Debuchy R."/>
            <person name="Gladieux P."/>
            <person name="Thoren M.H."/>
            <person name="Johannesson H."/>
        </authorList>
    </citation>
    <scope>NUCLEOTIDE SEQUENCE</scope>
    <source>
        <strain evidence="12">8032-3</strain>
    </source>
</reference>
<organism evidence="12 13">
    <name type="scientific">Phialemonium atrogriseum</name>
    <dbReference type="NCBI Taxonomy" id="1093897"/>
    <lineage>
        <taxon>Eukaryota</taxon>
        <taxon>Fungi</taxon>
        <taxon>Dikarya</taxon>
        <taxon>Ascomycota</taxon>
        <taxon>Pezizomycotina</taxon>
        <taxon>Sordariomycetes</taxon>
        <taxon>Sordariomycetidae</taxon>
        <taxon>Cephalothecales</taxon>
        <taxon>Cephalothecaceae</taxon>
        <taxon>Phialemonium</taxon>
    </lineage>
</organism>
<evidence type="ECO:0000256" key="8">
    <source>
        <dbReference type="ARBA" id="ARBA00048744"/>
    </source>
</evidence>
<dbReference type="SUPFAM" id="SSF54928">
    <property type="entry name" value="RNA-binding domain, RBD"/>
    <property type="match status" value="1"/>
</dbReference>
<dbReference type="GO" id="GO:0003968">
    <property type="term" value="F:RNA-directed RNA polymerase activity"/>
    <property type="evidence" value="ECO:0007669"/>
    <property type="project" value="UniProtKB-KW"/>
</dbReference>
<proteinExistence type="inferred from homology"/>
<gene>
    <name evidence="12" type="ORF">QBC33DRAFT_241704</name>
</gene>
<feature type="compositionally biased region" description="Low complexity" evidence="9">
    <location>
        <begin position="1412"/>
        <end position="1425"/>
    </location>
</feature>
<dbReference type="PANTHER" id="PTHR23079">
    <property type="entry name" value="RNA-DEPENDENT RNA POLYMERASE"/>
    <property type="match status" value="1"/>
</dbReference>
<dbReference type="EC" id="2.7.7.48" evidence="2"/>
<evidence type="ECO:0000259" key="11">
    <source>
        <dbReference type="Pfam" id="PF26253"/>
    </source>
</evidence>
<keyword evidence="13" id="KW-1185">Reference proteome</keyword>
<dbReference type="EMBL" id="MU839026">
    <property type="protein sequence ID" value="KAK1763579.1"/>
    <property type="molecule type" value="Genomic_DNA"/>
</dbReference>
<name>A0AAJ0BUZ1_9PEZI</name>
<keyword evidence="6" id="KW-0694">RNA-binding</keyword>
<feature type="region of interest" description="Disordered" evidence="9">
    <location>
        <begin position="1460"/>
        <end position="1512"/>
    </location>
</feature>
<feature type="compositionally biased region" description="Polar residues" evidence="9">
    <location>
        <begin position="23"/>
        <end position="34"/>
    </location>
</feature>
<dbReference type="RefSeq" id="XP_060279792.1">
    <property type="nucleotide sequence ID" value="XM_060422920.1"/>
</dbReference>
<dbReference type="PANTHER" id="PTHR23079:SF55">
    <property type="entry name" value="RNA-DIRECTED RNA POLYMERASE"/>
    <property type="match status" value="1"/>
</dbReference>
<feature type="compositionally biased region" description="Polar residues" evidence="9">
    <location>
        <begin position="1494"/>
        <end position="1512"/>
    </location>
</feature>
<comment type="caution">
    <text evidence="12">The sequence shown here is derived from an EMBL/GenBank/DDBJ whole genome shotgun (WGS) entry which is preliminary data.</text>
</comment>
<evidence type="ECO:0000256" key="4">
    <source>
        <dbReference type="ARBA" id="ARBA00022679"/>
    </source>
</evidence>
<dbReference type="GeneID" id="85306107"/>
<feature type="region of interest" description="Disordered" evidence="9">
    <location>
        <begin position="1295"/>
        <end position="1336"/>
    </location>
</feature>
<dbReference type="InterPro" id="IPR058752">
    <property type="entry name" value="RDRP_C_head"/>
</dbReference>
<keyword evidence="3" id="KW-0696">RNA-directed RNA polymerase</keyword>
<dbReference type="GO" id="GO:0003723">
    <property type="term" value="F:RNA binding"/>
    <property type="evidence" value="ECO:0007669"/>
    <property type="project" value="UniProtKB-KW"/>
</dbReference>
<evidence type="ECO:0000256" key="3">
    <source>
        <dbReference type="ARBA" id="ARBA00022484"/>
    </source>
</evidence>
<dbReference type="Pfam" id="PF26253">
    <property type="entry name" value="RdRP_head"/>
    <property type="match status" value="1"/>
</dbReference>
<accession>A0AAJ0BUZ1</accession>
<comment type="similarity">
    <text evidence="1">Belongs to the RdRP family.</text>
</comment>
<dbReference type="GO" id="GO:0030422">
    <property type="term" value="P:siRNA processing"/>
    <property type="evidence" value="ECO:0007669"/>
    <property type="project" value="TreeGrafter"/>
</dbReference>
<feature type="domain" description="RDRP core" evidence="10">
    <location>
        <begin position="490"/>
        <end position="1063"/>
    </location>
</feature>
<feature type="region of interest" description="Disordered" evidence="9">
    <location>
        <begin position="1370"/>
        <end position="1425"/>
    </location>
</feature>